<sequence>MESDLVLLFSGKQLKMVNTKIEKREQDLKRSVDAYTSENMSLFLGELANLINDKVYNINKSRKKIVA</sequence>
<dbReference type="EMBL" id="REGN01013423">
    <property type="protein sequence ID" value="RMZ93938.1"/>
    <property type="molecule type" value="Genomic_DNA"/>
</dbReference>
<protein>
    <submittedName>
        <fullName evidence="1">Uncharacterized protein</fullName>
    </submittedName>
</protein>
<evidence type="ECO:0000313" key="1">
    <source>
        <dbReference type="EMBL" id="RMZ93938.1"/>
    </source>
</evidence>
<evidence type="ECO:0000313" key="2">
    <source>
        <dbReference type="Proteomes" id="UP000276133"/>
    </source>
</evidence>
<comment type="caution">
    <text evidence="1">The sequence shown here is derived from an EMBL/GenBank/DDBJ whole genome shotgun (WGS) entry which is preliminary data.</text>
</comment>
<proteinExistence type="predicted"/>
<gene>
    <name evidence="1" type="ORF">BpHYR1_005850</name>
</gene>
<reference evidence="1 2" key="1">
    <citation type="journal article" date="2018" name="Sci. Rep.">
        <title>Genomic signatures of local adaptation to the degree of environmental predictability in rotifers.</title>
        <authorList>
            <person name="Franch-Gras L."/>
            <person name="Hahn C."/>
            <person name="Garcia-Roger E.M."/>
            <person name="Carmona M.J."/>
            <person name="Serra M."/>
            <person name="Gomez A."/>
        </authorList>
    </citation>
    <scope>NUCLEOTIDE SEQUENCE [LARGE SCALE GENOMIC DNA]</scope>
    <source>
        <strain evidence="1">HYR1</strain>
    </source>
</reference>
<accession>A0A3M7P4D8</accession>
<name>A0A3M7P4D8_BRAPC</name>
<organism evidence="1 2">
    <name type="scientific">Brachionus plicatilis</name>
    <name type="common">Marine rotifer</name>
    <name type="synonym">Brachionus muelleri</name>
    <dbReference type="NCBI Taxonomy" id="10195"/>
    <lineage>
        <taxon>Eukaryota</taxon>
        <taxon>Metazoa</taxon>
        <taxon>Spiralia</taxon>
        <taxon>Gnathifera</taxon>
        <taxon>Rotifera</taxon>
        <taxon>Eurotatoria</taxon>
        <taxon>Monogononta</taxon>
        <taxon>Pseudotrocha</taxon>
        <taxon>Ploima</taxon>
        <taxon>Brachionidae</taxon>
        <taxon>Brachionus</taxon>
    </lineage>
</organism>
<keyword evidence="2" id="KW-1185">Reference proteome</keyword>
<dbReference type="Proteomes" id="UP000276133">
    <property type="component" value="Unassembled WGS sequence"/>
</dbReference>
<dbReference type="AlphaFoldDB" id="A0A3M7P4D8"/>